<dbReference type="KEGG" id="mgot:MgSA37_01466"/>
<sequence length="114" mass="13210">MKNYITILLILAIITCLKLRSTGNYKYALSEDRNLYIEVYRSGLTGNMASEYLTDSANFRVFLGTYNSKKASIQCKLSGDRITVEKKLNDANTPEIIERKIYNLNDLIRRRNYN</sequence>
<accession>A0A0X8WZX7</accession>
<evidence type="ECO:0000313" key="2">
    <source>
        <dbReference type="Proteomes" id="UP000218263"/>
    </source>
</evidence>
<organism evidence="1 2">
    <name type="scientific">Mucilaginibacter gotjawali</name>
    <dbReference type="NCBI Taxonomy" id="1550579"/>
    <lineage>
        <taxon>Bacteria</taxon>
        <taxon>Pseudomonadati</taxon>
        <taxon>Bacteroidota</taxon>
        <taxon>Sphingobacteriia</taxon>
        <taxon>Sphingobacteriales</taxon>
        <taxon>Sphingobacteriaceae</taxon>
        <taxon>Mucilaginibacter</taxon>
    </lineage>
</organism>
<dbReference type="RefSeq" id="WP_096350773.1">
    <property type="nucleotide sequence ID" value="NZ_AP017313.1"/>
</dbReference>
<protein>
    <submittedName>
        <fullName evidence="1">Uncharacterized protein</fullName>
    </submittedName>
</protein>
<gene>
    <name evidence="1" type="ORF">MgSA37_01466</name>
</gene>
<reference evidence="1 2" key="1">
    <citation type="submission" date="2015-12" db="EMBL/GenBank/DDBJ databases">
        <title>Genome sequence of Mucilaginibacter gotjawali.</title>
        <authorList>
            <person name="Lee J.S."/>
            <person name="Lee K.C."/>
            <person name="Kim K.K."/>
            <person name="Lee B.W."/>
        </authorList>
    </citation>
    <scope>NUCLEOTIDE SEQUENCE [LARGE SCALE GENOMIC DNA]</scope>
    <source>
        <strain evidence="1 2">SA3-7</strain>
    </source>
</reference>
<evidence type="ECO:0000313" key="1">
    <source>
        <dbReference type="EMBL" id="BAU53299.1"/>
    </source>
</evidence>
<dbReference type="OrthoDB" id="9841610at2"/>
<dbReference type="AlphaFoldDB" id="A0A0X8WZX7"/>
<proteinExistence type="predicted"/>
<keyword evidence="2" id="KW-1185">Reference proteome</keyword>
<dbReference type="EMBL" id="AP017313">
    <property type="protein sequence ID" value="BAU53299.1"/>
    <property type="molecule type" value="Genomic_DNA"/>
</dbReference>
<name>A0A0X8WZX7_9SPHI</name>
<dbReference type="Proteomes" id="UP000218263">
    <property type="component" value="Chromosome"/>
</dbReference>